<dbReference type="Pfam" id="PF00930">
    <property type="entry name" value="DPPIV_N"/>
    <property type="match status" value="1"/>
</dbReference>
<dbReference type="InterPro" id="IPR050278">
    <property type="entry name" value="Serine_Prot_S9B/DPPIV"/>
</dbReference>
<dbReference type="InterPro" id="IPR029058">
    <property type="entry name" value="AB_hydrolase_fold"/>
</dbReference>
<proteinExistence type="predicted"/>
<dbReference type="AlphaFoldDB" id="A0A3S9VZZ0"/>
<keyword evidence="5" id="KW-1185">Reference proteome</keyword>
<dbReference type="InterPro" id="IPR001375">
    <property type="entry name" value="Peptidase_S9_cat"/>
</dbReference>
<evidence type="ECO:0000313" key="4">
    <source>
        <dbReference type="EMBL" id="AZS32085.1"/>
    </source>
</evidence>
<dbReference type="Gene3D" id="2.140.10.30">
    <property type="entry name" value="Dipeptidylpeptidase IV, N-terminal domain"/>
    <property type="match status" value="1"/>
</dbReference>
<accession>A0A3S9VZZ0</accession>
<dbReference type="GO" id="GO:0006508">
    <property type="term" value="P:proteolysis"/>
    <property type="evidence" value="ECO:0007669"/>
    <property type="project" value="InterPro"/>
</dbReference>
<feature type="region of interest" description="Disordered" evidence="1">
    <location>
        <begin position="145"/>
        <end position="166"/>
    </location>
</feature>
<reference evidence="4 5" key="1">
    <citation type="submission" date="2018-10" db="EMBL/GenBank/DDBJ databases">
        <title>Butyricimonas faecalis sp. nov., isolated from human faeces and emended description of the genus Butyricimonas.</title>
        <authorList>
            <person name="Le Roy T."/>
            <person name="Van der Smissen P."/>
            <person name="Paquot A."/>
            <person name="Delzenne N."/>
            <person name="Muccioli G."/>
            <person name="Collet J.-F."/>
            <person name="Cani P.D."/>
        </authorList>
    </citation>
    <scope>NUCLEOTIDE SEQUENCE [LARGE SCALE GENOMIC DNA]</scope>
    <source>
        <strain evidence="4 5">H184</strain>
    </source>
</reference>
<dbReference type="SUPFAM" id="SSF82171">
    <property type="entry name" value="DPP6 N-terminal domain-like"/>
    <property type="match status" value="1"/>
</dbReference>
<dbReference type="Proteomes" id="UP000270673">
    <property type="component" value="Chromosome"/>
</dbReference>
<dbReference type="Gene3D" id="3.40.50.1820">
    <property type="entry name" value="alpha/beta hydrolase"/>
    <property type="match status" value="1"/>
</dbReference>
<gene>
    <name evidence="4" type="ORF">D8S85_16710</name>
</gene>
<dbReference type="Pfam" id="PF00326">
    <property type="entry name" value="Peptidase_S9"/>
    <property type="match status" value="1"/>
</dbReference>
<protein>
    <submittedName>
        <fullName evidence="4">S9 family peptidase</fullName>
    </submittedName>
</protein>
<dbReference type="PANTHER" id="PTHR11731">
    <property type="entry name" value="PROTEASE FAMILY S9B,C DIPEPTIDYL-PEPTIDASE IV-RELATED"/>
    <property type="match status" value="1"/>
</dbReference>
<evidence type="ECO:0000259" key="2">
    <source>
        <dbReference type="Pfam" id="PF00326"/>
    </source>
</evidence>
<dbReference type="GO" id="GO:0008236">
    <property type="term" value="F:serine-type peptidase activity"/>
    <property type="evidence" value="ECO:0007669"/>
    <property type="project" value="InterPro"/>
</dbReference>
<feature type="domain" description="Dipeptidylpeptidase IV N-terminal" evidence="3">
    <location>
        <begin position="150"/>
        <end position="468"/>
    </location>
</feature>
<dbReference type="GO" id="GO:0008239">
    <property type="term" value="F:dipeptidyl-peptidase activity"/>
    <property type="evidence" value="ECO:0007669"/>
    <property type="project" value="TreeGrafter"/>
</dbReference>
<sequence length="797" mass="91242">MIKFILWLFTFCLVTTVMGQKANYKQAERFLNLGSLVGTTSIIPNALKGTDKFWYKYQTGDGVHYYLVDPSSKTQRELFDRERVAGEISRVTHKPINYKDLKISGVRLEKGNDVVYFTSEKIEFQYDARSGKVIPADSVKVSVEKKKKGENKKLETSPKNNKTQQWNGTYSPDSCYTVYAKRHNLYLFCVRDSSEIQLTTDGTPECSYAGKSLDTTGKKVAAPVEWLAGSKYFYVEREDKRKMESLYLVNTVTQGRPTLNEYKYSMPGDKNIRKNELHVFSVDQRKEVEFPIEKWKDQTLTVYKIGKPVKNLYLLRKKRTCDEVEFCRVIPETGEVKVVIHEKCEPYFNDQLFNVHLLHDGEEIVWWSERTGHGHYYRYDKDGNLKNVITSGGWTAGKIVKVDTVKQTLYFEAYGQKKGEFPYFALLNKVRLDGKGDVQLLTPELATHKVHFLAGGRYFVDNFSRADMEPRSVLRNSDGKIVLELASPDLSRLYETGWKMPEPFTVKAADNMTDLYGYMWKPADFDSTKRYPIISYVYPGPQTEAVPFEFSVVTAFNNAALAQVGFIVVTFGHRGGSPLRDRWYHTYGYGNLRDYPLADDKYGLEQLIDRYPFIDGERVGIFGHSGGGFMSTAAICTYPDFYKAAVSSAGNHDNNIYNIWWGETHHGIKERVVTEKKKVKNPVTGKDSTITVKTVEFEKPNIPTNIELASRLKGHLLLVAGDADNNVHPANTMRMVDALMKAGKNFDMFILPGQGHGYRGIALDFFKRKLWFHFGKYLLDDHSSEGFNEIDAYMRLK</sequence>
<dbReference type="RefSeq" id="WP_106625137.1">
    <property type="nucleotide sequence ID" value="NZ_LT984899.1"/>
</dbReference>
<name>A0A3S9VZZ0_9BACT</name>
<evidence type="ECO:0000259" key="3">
    <source>
        <dbReference type="Pfam" id="PF00930"/>
    </source>
</evidence>
<dbReference type="SUPFAM" id="SSF53474">
    <property type="entry name" value="alpha/beta-Hydrolases"/>
    <property type="match status" value="1"/>
</dbReference>
<feature type="domain" description="Peptidase S9 prolyl oligopeptidase catalytic" evidence="2">
    <location>
        <begin position="557"/>
        <end position="759"/>
    </location>
</feature>
<dbReference type="PANTHER" id="PTHR11731:SF193">
    <property type="entry name" value="DIPEPTIDYL PEPTIDASE 9"/>
    <property type="match status" value="1"/>
</dbReference>
<dbReference type="OrthoDB" id="9812921at2"/>
<organism evidence="4 5">
    <name type="scientific">Butyricimonas faecalis</name>
    <dbReference type="NCBI Taxonomy" id="2093856"/>
    <lineage>
        <taxon>Bacteria</taxon>
        <taxon>Pseudomonadati</taxon>
        <taxon>Bacteroidota</taxon>
        <taxon>Bacteroidia</taxon>
        <taxon>Bacteroidales</taxon>
        <taxon>Odoribacteraceae</taxon>
        <taxon>Butyricimonas</taxon>
    </lineage>
</organism>
<evidence type="ECO:0000256" key="1">
    <source>
        <dbReference type="SAM" id="MobiDB-lite"/>
    </source>
</evidence>
<dbReference type="InterPro" id="IPR002469">
    <property type="entry name" value="Peptidase_S9B_N"/>
</dbReference>
<dbReference type="EMBL" id="CP032819">
    <property type="protein sequence ID" value="AZS32085.1"/>
    <property type="molecule type" value="Genomic_DNA"/>
</dbReference>
<dbReference type="KEGG" id="buy:D8S85_16710"/>
<evidence type="ECO:0000313" key="5">
    <source>
        <dbReference type="Proteomes" id="UP000270673"/>
    </source>
</evidence>